<sequence length="601" mass="66660">RTDLLGNSVHVDHHALWIDPADSDHLVLGNDGGVYFSNDGGMHWRHVGNLPITQFFEIGVDMQEPFYHVYGGTQDDMSWGGPSETRNSDGIVNDDWYMTVGGDGFYARVDPNDPTIVYSESQNGGIVRFDTRTGERKRIKPADPDEGEGYRWNWSAPILISQHDPATVFFAAEVLFRSPNRGDTWEVISPDLTRKLTYENQMNDYGTIRVIAESPHRSGVLAVGTDDGLVQVTQDGGETWQTTESLPGVPDLALVRRVILSVHDGDTIYVASSNHEYNDFSPYLMKSIDFGRSWISITGNLPKDQHIRALAEHPRNPDLLFIGTERGVWVSIDGGGYWVPLKNNLPTVPIHDMVVHPRENDLIVGTHGRSIWILDDINMLEELSATVATSEVRLFRVSPALQFNSFNRGRQFNGDSYYRAPNPPRGAILDYWLDSTVMVVPDSEQPPPISLEIFDLDGARVRSLDLPQGAESPGSHRVVWDMRYGPSYVPPEGEGGTVRGPWVLPGEYEARLTVGGMVSSQPVVVEPDPSVSISNEDRLYWHDTQLAVSQLLGTARSALANAKMLDTLVSSAEQAVGADLAEAQDARNEVKRMRSEVDVVT</sequence>
<evidence type="ECO:0000313" key="1">
    <source>
        <dbReference type="EMBL" id="SVB37669.1"/>
    </source>
</evidence>
<feature type="non-terminal residue" evidence="1">
    <location>
        <position position="601"/>
    </location>
</feature>
<feature type="non-terminal residue" evidence="1">
    <location>
        <position position="1"/>
    </location>
</feature>
<reference evidence="1" key="1">
    <citation type="submission" date="2018-05" db="EMBL/GenBank/DDBJ databases">
        <authorList>
            <person name="Lanie J.A."/>
            <person name="Ng W.-L."/>
            <person name="Kazmierczak K.M."/>
            <person name="Andrzejewski T.M."/>
            <person name="Davidsen T.M."/>
            <person name="Wayne K.J."/>
            <person name="Tettelin H."/>
            <person name="Glass J.I."/>
            <person name="Rusch D."/>
            <person name="Podicherti R."/>
            <person name="Tsui H.-C.T."/>
            <person name="Winkler M.E."/>
        </authorList>
    </citation>
    <scope>NUCLEOTIDE SEQUENCE</scope>
</reference>
<dbReference type="EMBL" id="UINC01039334">
    <property type="protein sequence ID" value="SVB37669.1"/>
    <property type="molecule type" value="Genomic_DNA"/>
</dbReference>
<proteinExistence type="predicted"/>
<dbReference type="SUPFAM" id="SSF110296">
    <property type="entry name" value="Oligoxyloglucan reducing end-specific cellobiohydrolase"/>
    <property type="match status" value="1"/>
</dbReference>
<dbReference type="PANTHER" id="PTHR43739:SF5">
    <property type="entry name" value="EXO-ALPHA-SIALIDASE"/>
    <property type="match status" value="1"/>
</dbReference>
<dbReference type="GO" id="GO:0010411">
    <property type="term" value="P:xyloglucan metabolic process"/>
    <property type="evidence" value="ECO:0007669"/>
    <property type="project" value="TreeGrafter"/>
</dbReference>
<dbReference type="CDD" id="cd15482">
    <property type="entry name" value="Sialidase_non-viral"/>
    <property type="match status" value="1"/>
</dbReference>
<accession>A0A382DHQ1</accession>
<evidence type="ECO:0008006" key="2">
    <source>
        <dbReference type="Google" id="ProtNLM"/>
    </source>
</evidence>
<dbReference type="PANTHER" id="PTHR43739">
    <property type="entry name" value="XYLOGLUCANASE (EUROFUNG)"/>
    <property type="match status" value="1"/>
</dbReference>
<name>A0A382DHQ1_9ZZZZ</name>
<protein>
    <recommendedName>
        <fullName evidence="2">Sortilin N-terminal domain-containing protein</fullName>
    </recommendedName>
</protein>
<dbReference type="AlphaFoldDB" id="A0A382DHQ1"/>
<dbReference type="InterPro" id="IPR015943">
    <property type="entry name" value="WD40/YVTN_repeat-like_dom_sf"/>
</dbReference>
<dbReference type="Gene3D" id="2.130.10.10">
    <property type="entry name" value="YVTN repeat-like/Quinoprotein amine dehydrogenase"/>
    <property type="match status" value="3"/>
</dbReference>
<dbReference type="InterPro" id="IPR052025">
    <property type="entry name" value="Xyloglucanase_GH74"/>
</dbReference>
<gene>
    <name evidence="1" type="ORF">METZ01_LOCUS190523</name>
</gene>
<organism evidence="1">
    <name type="scientific">marine metagenome</name>
    <dbReference type="NCBI Taxonomy" id="408172"/>
    <lineage>
        <taxon>unclassified sequences</taxon>
        <taxon>metagenomes</taxon>
        <taxon>ecological metagenomes</taxon>
    </lineage>
</organism>